<dbReference type="RefSeq" id="WP_061079150.1">
    <property type="nucleotide sequence ID" value="NZ_JAAXPG010000015.1"/>
</dbReference>
<evidence type="ECO:0000313" key="2">
    <source>
        <dbReference type="Proteomes" id="UP000553209"/>
    </source>
</evidence>
<dbReference type="AlphaFoldDB" id="A0A7X6MDJ6"/>
<evidence type="ECO:0000313" key="1">
    <source>
        <dbReference type="EMBL" id="NKY99261.1"/>
    </source>
</evidence>
<name>A0A7X6MDJ6_9ACTN</name>
<comment type="caution">
    <text evidence="1">The sequence shown here is derived from an EMBL/GenBank/DDBJ whole genome shotgun (WGS) entry which is preliminary data.</text>
</comment>
<dbReference type="Proteomes" id="UP000553209">
    <property type="component" value="Unassembled WGS sequence"/>
</dbReference>
<organism evidence="1 2">
    <name type="scientific">Nocardiopsis alborubida</name>
    <dbReference type="NCBI Taxonomy" id="146802"/>
    <lineage>
        <taxon>Bacteria</taxon>
        <taxon>Bacillati</taxon>
        <taxon>Actinomycetota</taxon>
        <taxon>Actinomycetes</taxon>
        <taxon>Streptosporangiales</taxon>
        <taxon>Nocardiopsidaceae</taxon>
        <taxon>Nocardiopsis</taxon>
    </lineage>
</organism>
<accession>A0A7X6MDJ6</accession>
<keyword evidence="2" id="KW-1185">Reference proteome</keyword>
<reference evidence="1 2" key="1">
    <citation type="submission" date="2020-04" db="EMBL/GenBank/DDBJ databases">
        <title>MicrobeNet Type strains.</title>
        <authorList>
            <person name="Nicholson A.C."/>
        </authorList>
    </citation>
    <scope>NUCLEOTIDE SEQUENCE [LARGE SCALE GENOMIC DNA]</scope>
    <source>
        <strain evidence="1 2">ATCC 23612</strain>
    </source>
</reference>
<gene>
    <name evidence="1" type="ORF">HGB44_16550</name>
</gene>
<protein>
    <submittedName>
        <fullName evidence="1">Uncharacterized protein</fullName>
    </submittedName>
</protein>
<dbReference type="EMBL" id="JAAXPG010000015">
    <property type="protein sequence ID" value="NKY99261.1"/>
    <property type="molecule type" value="Genomic_DNA"/>
</dbReference>
<sequence>MIVLAVLFGVVAAGLVAIGALVLRARRAAGVLSRAVARASDEYRANSADLRERVGRGGTGP</sequence>
<proteinExistence type="predicted"/>